<evidence type="ECO:0000313" key="1">
    <source>
        <dbReference type="EMBL" id="MFB9992281.1"/>
    </source>
</evidence>
<accession>A0ABV6AXQ0</accession>
<organism evidence="1 2">
    <name type="scientific">Deinococcus oregonensis</name>
    <dbReference type="NCBI Taxonomy" id="1805970"/>
    <lineage>
        <taxon>Bacteria</taxon>
        <taxon>Thermotogati</taxon>
        <taxon>Deinococcota</taxon>
        <taxon>Deinococci</taxon>
        <taxon>Deinococcales</taxon>
        <taxon>Deinococcaceae</taxon>
        <taxon>Deinococcus</taxon>
    </lineage>
</organism>
<protein>
    <recommendedName>
        <fullName evidence="3">2-phosphosulfolactate phosphatase</fullName>
    </recommendedName>
</protein>
<gene>
    <name evidence="1" type="ORF">ACFFLM_09935</name>
</gene>
<dbReference type="EMBL" id="JBHLYR010000031">
    <property type="protein sequence ID" value="MFB9992281.1"/>
    <property type="molecule type" value="Genomic_DNA"/>
</dbReference>
<dbReference type="InterPro" id="IPR036702">
    <property type="entry name" value="ComB-like_sf"/>
</dbReference>
<dbReference type="RefSeq" id="WP_380008855.1">
    <property type="nucleotide sequence ID" value="NZ_JBHLYR010000031.1"/>
</dbReference>
<evidence type="ECO:0000313" key="2">
    <source>
        <dbReference type="Proteomes" id="UP001589733"/>
    </source>
</evidence>
<name>A0ABV6AXQ0_9DEIO</name>
<reference evidence="1 2" key="1">
    <citation type="submission" date="2024-09" db="EMBL/GenBank/DDBJ databases">
        <authorList>
            <person name="Sun Q."/>
            <person name="Mori K."/>
        </authorList>
    </citation>
    <scope>NUCLEOTIDE SEQUENCE [LARGE SCALE GENOMIC DNA]</scope>
    <source>
        <strain evidence="1 2">JCM 13503</strain>
    </source>
</reference>
<keyword evidence="2" id="KW-1185">Reference proteome</keyword>
<sequence>METGVSPTDQTGDAVRLEWGKAAIKNFGPTGDVIVVVDTLSFSTAVDVAVSAGAKVWPFRWWDARAQAFVREQSAVLAGRREAGGMSLSPTSLLSVTPSTRLVLPSPNGGTLSFVNAAALLDSRSSVPPKRPRLRPICSV</sequence>
<comment type="caution">
    <text evidence="1">The sequence shown here is derived from an EMBL/GenBank/DDBJ whole genome shotgun (WGS) entry which is preliminary data.</text>
</comment>
<evidence type="ECO:0008006" key="3">
    <source>
        <dbReference type="Google" id="ProtNLM"/>
    </source>
</evidence>
<dbReference type="Proteomes" id="UP001589733">
    <property type="component" value="Unassembled WGS sequence"/>
</dbReference>
<dbReference type="Gene3D" id="3.90.1560.10">
    <property type="entry name" value="ComB-like"/>
    <property type="match status" value="1"/>
</dbReference>
<proteinExistence type="predicted"/>
<dbReference type="SUPFAM" id="SSF142823">
    <property type="entry name" value="ComB-like"/>
    <property type="match status" value="1"/>
</dbReference>